<reference evidence="2 3" key="1">
    <citation type="journal article" date="2018" name="Int. J. Syst. Evol. Microbiol.">
        <title>Rubneribacter badeniensis gen. nov., sp. nov. and Enteroscipio rubneri gen. nov., sp. nov., new members of the Eggerthellaceae isolated from human faeces.</title>
        <authorList>
            <person name="Danylec N."/>
            <person name="Gobl A."/>
            <person name="Stoll D.A."/>
            <person name="Hetzer B."/>
            <person name="Kulling S.E."/>
            <person name="Huch M."/>
        </authorList>
    </citation>
    <scope>NUCLEOTIDE SEQUENCE [LARGE SCALE GENOMIC DNA]</scope>
    <source>
        <strain evidence="2 3">ResAG-85</strain>
    </source>
</reference>
<accession>A0A2K2U1Q4</accession>
<dbReference type="Pfam" id="PF03883">
    <property type="entry name" value="H2O2_YaaD"/>
    <property type="match status" value="1"/>
</dbReference>
<dbReference type="Proteomes" id="UP000236488">
    <property type="component" value="Unassembled WGS sequence"/>
</dbReference>
<organism evidence="2 3">
    <name type="scientific">Rubneribacter badeniensis</name>
    <dbReference type="NCBI Taxonomy" id="2070688"/>
    <lineage>
        <taxon>Bacteria</taxon>
        <taxon>Bacillati</taxon>
        <taxon>Actinomycetota</taxon>
        <taxon>Coriobacteriia</taxon>
        <taxon>Eggerthellales</taxon>
        <taxon>Eggerthellaceae</taxon>
        <taxon>Rubneribacter</taxon>
    </lineage>
</organism>
<dbReference type="GO" id="GO:0005829">
    <property type="term" value="C:cytosol"/>
    <property type="evidence" value="ECO:0007669"/>
    <property type="project" value="TreeGrafter"/>
</dbReference>
<sequence length="252" mass="27875">MRIIISPAKKMNVVDDAFGWRELPMFADEAARLADAVRALSYEEAKALWQCSDALAELNFERFRTMDVRGDAAALTPAVLAYEGIQYQRMAPGVMTADQLDYLQRHLRILSGFYGVLRPFDGVVPYRLEMQAKLAVDGARDLYGFWGDALYRAIAAEADVIVNLASVEYAKAVVPYAARAGCRVVTCLFGSVDGRGRFVQRATAAKAARGSMVRWCAERGIGRVDDLRAFDVGGYAYDGERSDADTLTFVQR</sequence>
<protein>
    <recommendedName>
        <fullName evidence="1">UPF0246 protein C2L80_12980</fullName>
    </recommendedName>
</protein>
<evidence type="ECO:0000256" key="1">
    <source>
        <dbReference type="HAMAP-Rule" id="MF_00652"/>
    </source>
</evidence>
<dbReference type="AlphaFoldDB" id="A0A2K2U1Q4"/>
<name>A0A2K2U1Q4_9ACTN</name>
<evidence type="ECO:0000313" key="2">
    <source>
        <dbReference type="EMBL" id="PNV64246.1"/>
    </source>
</evidence>
<comment type="caution">
    <text evidence="2">The sequence shown here is derived from an EMBL/GenBank/DDBJ whole genome shotgun (WGS) entry which is preliminary data.</text>
</comment>
<comment type="similarity">
    <text evidence="1">Belongs to the UPF0246 family.</text>
</comment>
<dbReference type="PANTHER" id="PTHR30283:SF4">
    <property type="entry name" value="PEROXIDE STRESS RESISTANCE PROTEIN YAAA"/>
    <property type="match status" value="1"/>
</dbReference>
<proteinExistence type="inferred from homology"/>
<evidence type="ECO:0000313" key="3">
    <source>
        <dbReference type="Proteomes" id="UP000236488"/>
    </source>
</evidence>
<dbReference type="HAMAP" id="MF_00652">
    <property type="entry name" value="UPF0246"/>
    <property type="match status" value="1"/>
</dbReference>
<gene>
    <name evidence="2" type="ORF">C2L80_12980</name>
</gene>
<dbReference type="EMBL" id="PPEL01000132">
    <property type="protein sequence ID" value="PNV64246.1"/>
    <property type="molecule type" value="Genomic_DNA"/>
</dbReference>
<dbReference type="PANTHER" id="PTHR30283">
    <property type="entry name" value="PEROXIDE STRESS RESPONSE PROTEIN YAAA"/>
    <property type="match status" value="1"/>
</dbReference>
<keyword evidence="3" id="KW-1185">Reference proteome</keyword>
<dbReference type="NCBIfam" id="NF002543">
    <property type="entry name" value="PRK02101.1-4"/>
    <property type="match status" value="1"/>
</dbReference>
<dbReference type="InterPro" id="IPR005583">
    <property type="entry name" value="YaaA"/>
</dbReference>
<dbReference type="GO" id="GO:0033194">
    <property type="term" value="P:response to hydroperoxide"/>
    <property type="evidence" value="ECO:0007669"/>
    <property type="project" value="TreeGrafter"/>
</dbReference>
<dbReference type="RefSeq" id="WP_087198665.1">
    <property type="nucleotide sequence ID" value="NZ_PPEL01000132.1"/>
</dbReference>